<feature type="region of interest" description="Disordered" evidence="2">
    <location>
        <begin position="1"/>
        <end position="23"/>
    </location>
</feature>
<reference evidence="4" key="1">
    <citation type="journal article" date="2016" name="Nature">
        <title>The genome of the seagrass Zostera marina reveals angiosperm adaptation to the sea.</title>
        <authorList>
            <person name="Olsen J.L."/>
            <person name="Rouze P."/>
            <person name="Verhelst B."/>
            <person name="Lin Y.-C."/>
            <person name="Bayer T."/>
            <person name="Collen J."/>
            <person name="Dattolo E."/>
            <person name="De Paoli E."/>
            <person name="Dittami S."/>
            <person name="Maumus F."/>
            <person name="Michel G."/>
            <person name="Kersting A."/>
            <person name="Lauritano C."/>
            <person name="Lohaus R."/>
            <person name="Toepel M."/>
            <person name="Tonon T."/>
            <person name="Vanneste K."/>
            <person name="Amirebrahimi M."/>
            <person name="Brakel J."/>
            <person name="Bostroem C."/>
            <person name="Chovatia M."/>
            <person name="Grimwood J."/>
            <person name="Jenkins J.W."/>
            <person name="Jueterbock A."/>
            <person name="Mraz A."/>
            <person name="Stam W.T."/>
            <person name="Tice H."/>
            <person name="Bornberg-Bauer E."/>
            <person name="Green P.J."/>
            <person name="Pearson G.A."/>
            <person name="Procaccini G."/>
            <person name="Duarte C.M."/>
            <person name="Schmutz J."/>
            <person name="Reusch T.B.H."/>
            <person name="Van de Peer Y."/>
        </authorList>
    </citation>
    <scope>NUCLEOTIDE SEQUENCE [LARGE SCALE GENOMIC DNA]</scope>
    <source>
        <strain evidence="4">cv. Finnish</strain>
    </source>
</reference>
<feature type="coiled-coil region" evidence="1">
    <location>
        <begin position="239"/>
        <end position="320"/>
    </location>
</feature>
<evidence type="ECO:0000313" key="4">
    <source>
        <dbReference type="Proteomes" id="UP000036987"/>
    </source>
</evidence>
<feature type="region of interest" description="Disordered" evidence="2">
    <location>
        <begin position="107"/>
        <end position="129"/>
    </location>
</feature>
<keyword evidence="4" id="KW-1185">Reference proteome</keyword>
<comment type="caution">
    <text evidence="3">The sequence shown here is derived from an EMBL/GenBank/DDBJ whole genome shotgun (WGS) entry which is preliminary data.</text>
</comment>
<dbReference type="EMBL" id="LFYR01000757">
    <property type="protein sequence ID" value="KMZ69583.1"/>
    <property type="molecule type" value="Genomic_DNA"/>
</dbReference>
<dbReference type="AlphaFoldDB" id="A0A0K9PKK3"/>
<dbReference type="OrthoDB" id="670909at2759"/>
<proteinExistence type="predicted"/>
<evidence type="ECO:0000256" key="1">
    <source>
        <dbReference type="SAM" id="Coils"/>
    </source>
</evidence>
<protein>
    <submittedName>
        <fullName evidence="3">Uncharacterized protein</fullName>
    </submittedName>
</protein>
<feature type="compositionally biased region" description="Basic residues" evidence="2">
    <location>
        <begin position="113"/>
        <end position="122"/>
    </location>
</feature>
<gene>
    <name evidence="3" type="ORF">ZOSMA_20G00610</name>
</gene>
<accession>A0A0K9PKK3</accession>
<dbReference type="PANTHER" id="PTHR31071:SF9">
    <property type="entry name" value="INTRACELLULAR PROTEIN TRANSPORT PROTEIN USO1-RELATED"/>
    <property type="match status" value="1"/>
</dbReference>
<name>A0A0K9PKK3_ZOSMR</name>
<sequence length="602" mass="68981">MEDEKEKGVVAIDDQSQHKQRQKDLLGVKLRRRLARGMRVGGTSTPVPIWKLHEDCDPKSQEHDIGGGNHRLSTSTRVTSEFVSARKLCASLWEIQDLLPISRMDKGGDGSRMRHHHHRHPHDHSADRDFDLAGFSPVNHRDKIPSFPSTSFQHCKSIKRGGGGRTLQTPSPISYISSSKEIASHNHRATMTPTDSSDDRRNHGEEELGYALKTSNQLLKVLNRIWMLEEQNTSSISMIKALKLELNHAQSHIQRLLQERQADQREMDHMLERLAEDKVHRKDKERERIMAAVQSVREELDNERRLRKQSESLHQKLTKKLSEMKSASVYSDKKEESVSERDGKVRRLLEELCDEFAKGIIDYEMEVRDLKQKSDIDFVPRCDQLLLHMSETWLDERIQMKLAQVHGDLGEVDTVIDRLGCEIVNFLKDKRANKIRTKEEDPHFFRRQSLESVLLNGCPSAPQIVEEEDVDDVSIASDLHCFELNMGNNNANLEQHFKPRSSRVMENSKDSKKNIAYLIEQIERKVSGFREGSIISSEVDSIQEQRNFLKAPATPNIENCSRDAKESVLKMKLREANLEGKHARLRTCSKGSSSKESSSFGV</sequence>
<dbReference type="OMA" id="PPLAKMH"/>
<dbReference type="Proteomes" id="UP000036987">
    <property type="component" value="Unassembled WGS sequence"/>
</dbReference>
<keyword evidence="1" id="KW-0175">Coiled coil</keyword>
<dbReference type="STRING" id="29655.A0A0K9PKK3"/>
<dbReference type="PANTHER" id="PTHR31071">
    <property type="entry name" value="GB|AAF24581.1"/>
    <property type="match status" value="1"/>
</dbReference>
<evidence type="ECO:0000313" key="3">
    <source>
        <dbReference type="EMBL" id="KMZ69583.1"/>
    </source>
</evidence>
<evidence type="ECO:0000256" key="2">
    <source>
        <dbReference type="SAM" id="MobiDB-lite"/>
    </source>
</evidence>
<organism evidence="3 4">
    <name type="scientific">Zostera marina</name>
    <name type="common">Eelgrass</name>
    <dbReference type="NCBI Taxonomy" id="29655"/>
    <lineage>
        <taxon>Eukaryota</taxon>
        <taxon>Viridiplantae</taxon>
        <taxon>Streptophyta</taxon>
        <taxon>Embryophyta</taxon>
        <taxon>Tracheophyta</taxon>
        <taxon>Spermatophyta</taxon>
        <taxon>Magnoliopsida</taxon>
        <taxon>Liliopsida</taxon>
        <taxon>Zosteraceae</taxon>
        <taxon>Zostera</taxon>
    </lineage>
</organism>
<dbReference type="InterPro" id="IPR043424">
    <property type="entry name" value="BLT-like"/>
</dbReference>